<dbReference type="EMBL" id="MU167247">
    <property type="protein sequence ID" value="KAG0147491.1"/>
    <property type="molecule type" value="Genomic_DNA"/>
</dbReference>
<organism evidence="2 3">
    <name type="scientific">Cronartium quercuum f. sp. fusiforme G11</name>
    <dbReference type="NCBI Taxonomy" id="708437"/>
    <lineage>
        <taxon>Eukaryota</taxon>
        <taxon>Fungi</taxon>
        <taxon>Dikarya</taxon>
        <taxon>Basidiomycota</taxon>
        <taxon>Pucciniomycotina</taxon>
        <taxon>Pucciniomycetes</taxon>
        <taxon>Pucciniales</taxon>
        <taxon>Coleosporiaceae</taxon>
        <taxon>Cronartium</taxon>
    </lineage>
</organism>
<comment type="caution">
    <text evidence="2">The sequence shown here is derived from an EMBL/GenBank/DDBJ whole genome shotgun (WGS) entry which is preliminary data.</text>
</comment>
<proteinExistence type="predicted"/>
<gene>
    <name evidence="2" type="ORF">CROQUDRAFT_106419</name>
</gene>
<dbReference type="InterPro" id="IPR025659">
    <property type="entry name" value="Tubby-like_C"/>
</dbReference>
<keyword evidence="1" id="KW-0732">Signal</keyword>
<dbReference type="SUPFAM" id="SSF54518">
    <property type="entry name" value="Tubby C-terminal domain-like"/>
    <property type="match status" value="1"/>
</dbReference>
<sequence length="248" mass="28165">MKSFTFVRNMLIIMTLSHYLVSSTLAHVGPGPAALNDPNADSGIPQSVSGSPSIVYQPPKKTKYSDIPHTFCFDFKANWTSSSGNEVYDSNGNVVYRVSHFVNHTRLEGRIFVILDVHGKELLRVFQTRPSCGSPLKQRFHTSSSVIYKWDLRAALPDRWHIQSPRGYLPYDDYVYRRARYHNQGSITPGFHHHRVARISRNDAESGWELAKIKSGKVGCVRTNNQIPIKYLLGLVYSTIIVYDHCPK</sequence>
<feature type="chain" id="PRO_5040372217" evidence="1">
    <location>
        <begin position="27"/>
        <end position="248"/>
    </location>
</feature>
<keyword evidence="3" id="KW-1185">Reference proteome</keyword>
<evidence type="ECO:0000313" key="2">
    <source>
        <dbReference type="EMBL" id="KAG0147491.1"/>
    </source>
</evidence>
<dbReference type="Proteomes" id="UP000886653">
    <property type="component" value="Unassembled WGS sequence"/>
</dbReference>
<accession>A0A9P6NIB5</accession>
<evidence type="ECO:0000256" key="1">
    <source>
        <dbReference type="SAM" id="SignalP"/>
    </source>
</evidence>
<protein>
    <submittedName>
        <fullName evidence="2">Uncharacterized protein</fullName>
    </submittedName>
</protein>
<reference evidence="2" key="1">
    <citation type="submission" date="2013-11" db="EMBL/GenBank/DDBJ databases">
        <title>Genome sequence of the fusiform rust pathogen reveals effectors for host alternation and coevolution with pine.</title>
        <authorList>
            <consortium name="DOE Joint Genome Institute"/>
            <person name="Smith K."/>
            <person name="Pendleton A."/>
            <person name="Kubisiak T."/>
            <person name="Anderson C."/>
            <person name="Salamov A."/>
            <person name="Aerts A."/>
            <person name="Riley R."/>
            <person name="Clum A."/>
            <person name="Lindquist E."/>
            <person name="Ence D."/>
            <person name="Campbell M."/>
            <person name="Kronenberg Z."/>
            <person name="Feau N."/>
            <person name="Dhillon B."/>
            <person name="Hamelin R."/>
            <person name="Burleigh J."/>
            <person name="Smith J."/>
            <person name="Yandell M."/>
            <person name="Nelson C."/>
            <person name="Grigoriev I."/>
            <person name="Davis J."/>
        </authorList>
    </citation>
    <scope>NUCLEOTIDE SEQUENCE</scope>
    <source>
        <strain evidence="2">G11</strain>
    </source>
</reference>
<dbReference type="AlphaFoldDB" id="A0A9P6NIB5"/>
<name>A0A9P6NIB5_9BASI</name>
<dbReference type="OrthoDB" id="652749at2759"/>
<evidence type="ECO:0000313" key="3">
    <source>
        <dbReference type="Proteomes" id="UP000886653"/>
    </source>
</evidence>
<feature type="signal peptide" evidence="1">
    <location>
        <begin position="1"/>
        <end position="26"/>
    </location>
</feature>